<dbReference type="InterPro" id="IPR002068">
    <property type="entry name" value="A-crystallin/Hsp20_dom"/>
</dbReference>
<dbReference type="Gene3D" id="2.60.40.790">
    <property type="match status" value="1"/>
</dbReference>
<feature type="compositionally biased region" description="Low complexity" evidence="3">
    <location>
        <begin position="29"/>
        <end position="38"/>
    </location>
</feature>
<dbReference type="InterPro" id="IPR008978">
    <property type="entry name" value="HSP20-like_chaperone"/>
</dbReference>
<feature type="region of interest" description="Disordered" evidence="3">
    <location>
        <begin position="190"/>
        <end position="224"/>
    </location>
</feature>
<reference evidence="6" key="1">
    <citation type="journal article" date="2019" name="Int. J. Syst. Evol. Microbiol.">
        <title>The Global Catalogue of Microorganisms (GCM) 10K type strain sequencing project: providing services to taxonomists for standard genome sequencing and annotation.</title>
        <authorList>
            <consortium name="The Broad Institute Genomics Platform"/>
            <consortium name="The Broad Institute Genome Sequencing Center for Infectious Disease"/>
            <person name="Wu L."/>
            <person name="Ma J."/>
        </authorList>
    </citation>
    <scope>NUCLEOTIDE SEQUENCE [LARGE SCALE GENOMIC DNA]</scope>
    <source>
        <strain evidence="6">JCM 17441</strain>
    </source>
</reference>
<keyword evidence="6" id="KW-1185">Reference proteome</keyword>
<dbReference type="Proteomes" id="UP001500620">
    <property type="component" value="Unassembled WGS sequence"/>
</dbReference>
<evidence type="ECO:0000256" key="1">
    <source>
        <dbReference type="PROSITE-ProRule" id="PRU00285"/>
    </source>
</evidence>
<comment type="similarity">
    <text evidence="1 2">Belongs to the small heat shock protein (HSP20) family.</text>
</comment>
<dbReference type="Pfam" id="PF00011">
    <property type="entry name" value="HSP20"/>
    <property type="match status" value="1"/>
</dbReference>
<name>A0ABP8DNI3_9ACTN</name>
<evidence type="ECO:0000313" key="5">
    <source>
        <dbReference type="EMBL" id="GAA4260406.1"/>
    </source>
</evidence>
<dbReference type="SUPFAM" id="SSF49764">
    <property type="entry name" value="HSP20-like chaperones"/>
    <property type="match status" value="1"/>
</dbReference>
<dbReference type="InterPro" id="IPR031107">
    <property type="entry name" value="Small_HSP"/>
</dbReference>
<organism evidence="5 6">
    <name type="scientific">Dactylosporangium darangshiense</name>
    <dbReference type="NCBI Taxonomy" id="579108"/>
    <lineage>
        <taxon>Bacteria</taxon>
        <taxon>Bacillati</taxon>
        <taxon>Actinomycetota</taxon>
        <taxon>Actinomycetes</taxon>
        <taxon>Micromonosporales</taxon>
        <taxon>Micromonosporaceae</taxon>
        <taxon>Dactylosporangium</taxon>
    </lineage>
</organism>
<evidence type="ECO:0000259" key="4">
    <source>
        <dbReference type="PROSITE" id="PS01031"/>
    </source>
</evidence>
<protein>
    <recommendedName>
        <fullName evidence="4">SHSP domain-containing protein</fullName>
    </recommendedName>
</protein>
<accession>A0ABP8DNI3</accession>
<comment type="caution">
    <text evidence="5">The sequence shown here is derived from an EMBL/GenBank/DDBJ whole genome shotgun (WGS) entry which is preliminary data.</text>
</comment>
<feature type="region of interest" description="Disordered" evidence="3">
    <location>
        <begin position="1"/>
        <end position="46"/>
    </location>
</feature>
<gene>
    <name evidence="5" type="ORF">GCM10022255_088930</name>
</gene>
<dbReference type="EMBL" id="BAABAT010000040">
    <property type="protein sequence ID" value="GAA4260406.1"/>
    <property type="molecule type" value="Genomic_DNA"/>
</dbReference>
<dbReference type="PROSITE" id="PS01031">
    <property type="entry name" value="SHSP"/>
    <property type="match status" value="1"/>
</dbReference>
<evidence type="ECO:0000256" key="3">
    <source>
        <dbReference type="SAM" id="MobiDB-lite"/>
    </source>
</evidence>
<feature type="compositionally biased region" description="Basic and acidic residues" evidence="3">
    <location>
        <begin position="203"/>
        <end position="218"/>
    </location>
</feature>
<evidence type="ECO:0000256" key="2">
    <source>
        <dbReference type="RuleBase" id="RU003616"/>
    </source>
</evidence>
<dbReference type="CDD" id="cd06464">
    <property type="entry name" value="ACD_sHsps-like"/>
    <property type="match status" value="1"/>
</dbReference>
<dbReference type="PANTHER" id="PTHR11527">
    <property type="entry name" value="HEAT-SHOCK PROTEIN 20 FAMILY MEMBER"/>
    <property type="match status" value="1"/>
</dbReference>
<proteinExistence type="inferred from homology"/>
<feature type="domain" description="SHSP" evidence="4">
    <location>
        <begin position="84"/>
        <end position="195"/>
    </location>
</feature>
<sequence>MAARLLPQTAEPASLTTRGMRGTGPGCSRPISARPAAPARERRGRPARATAFLRTVCGGVSVMFPLRFDPFRDLDRLAAEAFGTARTPSLMPMDCLRTGDTFMVRFDLPGIDTDSLDVSAENQTLTVRAERTRHDPDDSTYLVSERPSGTYSRQLVLGEGLALDDITAEYSDGVLTLTIPVAEQAKPRKIEIARPRSTAIGSHEGHKMISGETGKDRQSAGATS</sequence>
<evidence type="ECO:0000313" key="6">
    <source>
        <dbReference type="Proteomes" id="UP001500620"/>
    </source>
</evidence>